<organism evidence="3 4">
    <name type="scientific">Faecalibacter macacae</name>
    <dbReference type="NCBI Taxonomy" id="1859289"/>
    <lineage>
        <taxon>Bacteria</taxon>
        <taxon>Pseudomonadati</taxon>
        <taxon>Bacteroidota</taxon>
        <taxon>Flavobacteriia</taxon>
        <taxon>Flavobacteriales</taxon>
        <taxon>Weeksellaceae</taxon>
        <taxon>Faecalibacter</taxon>
    </lineage>
</organism>
<dbReference type="Pfam" id="PF13411">
    <property type="entry name" value="MerR_1"/>
    <property type="match status" value="1"/>
</dbReference>
<evidence type="ECO:0000313" key="3">
    <source>
        <dbReference type="EMBL" id="RLZ12629.1"/>
    </source>
</evidence>
<dbReference type="InterPro" id="IPR000551">
    <property type="entry name" value="MerR-type_HTH_dom"/>
</dbReference>
<dbReference type="PROSITE" id="PS50937">
    <property type="entry name" value="HTH_MERR_2"/>
    <property type="match status" value="1"/>
</dbReference>
<dbReference type="SUPFAM" id="SSF46955">
    <property type="entry name" value="Putative DNA-binding domain"/>
    <property type="match status" value="1"/>
</dbReference>
<dbReference type="OrthoDB" id="9810140at2"/>
<dbReference type="InterPro" id="IPR047057">
    <property type="entry name" value="MerR_fam"/>
</dbReference>
<evidence type="ECO:0000313" key="4">
    <source>
        <dbReference type="Proteomes" id="UP000275348"/>
    </source>
</evidence>
<feature type="domain" description="HTH merR-type" evidence="2">
    <location>
        <begin position="10"/>
        <end position="80"/>
    </location>
</feature>
<dbReference type="SMART" id="SM00422">
    <property type="entry name" value="HTH_MERR"/>
    <property type="match status" value="1"/>
</dbReference>
<proteinExistence type="predicted"/>
<dbReference type="GO" id="GO:0003700">
    <property type="term" value="F:DNA-binding transcription factor activity"/>
    <property type="evidence" value="ECO:0007669"/>
    <property type="project" value="InterPro"/>
</dbReference>
<keyword evidence="1" id="KW-0238">DNA-binding</keyword>
<dbReference type="Gene3D" id="1.10.1660.10">
    <property type="match status" value="1"/>
</dbReference>
<dbReference type="EMBL" id="RDOJ01000001">
    <property type="protein sequence ID" value="RLZ12629.1"/>
    <property type="molecule type" value="Genomic_DNA"/>
</dbReference>
<dbReference type="PANTHER" id="PTHR30204">
    <property type="entry name" value="REDOX-CYCLING DRUG-SENSING TRANSCRIPTIONAL ACTIVATOR SOXR"/>
    <property type="match status" value="1"/>
</dbReference>
<gene>
    <name evidence="3" type="ORF">EAH69_00245</name>
</gene>
<dbReference type="AlphaFoldDB" id="A0A3L9MPW9"/>
<reference evidence="3 4" key="1">
    <citation type="submission" date="2018-10" db="EMBL/GenBank/DDBJ databases">
        <authorList>
            <person name="Chen X."/>
        </authorList>
    </citation>
    <scope>NUCLEOTIDE SEQUENCE [LARGE SCALE GENOMIC DNA]</scope>
    <source>
        <strain evidence="3 4">YIM 102668</strain>
    </source>
</reference>
<dbReference type="RefSeq" id="WP_121933207.1">
    <property type="nucleotide sequence ID" value="NZ_RDOJ01000001.1"/>
</dbReference>
<dbReference type="CDD" id="cd04765">
    <property type="entry name" value="HTH_MlrA-like_sg2"/>
    <property type="match status" value="1"/>
</dbReference>
<accession>A0A3L9MPW9</accession>
<dbReference type="GO" id="GO:0003677">
    <property type="term" value="F:DNA binding"/>
    <property type="evidence" value="ECO:0007669"/>
    <property type="project" value="UniProtKB-KW"/>
</dbReference>
<name>A0A3L9MPW9_9FLAO</name>
<protein>
    <submittedName>
        <fullName evidence="3">MerR family transcriptional regulator</fullName>
    </submittedName>
</protein>
<comment type="caution">
    <text evidence="3">The sequence shown here is derived from an EMBL/GenBank/DDBJ whole genome shotgun (WGS) entry which is preliminary data.</text>
</comment>
<sequence>MNIELPDKLYYSIGEVAKAFNVNASLIRFWEKEFEIIQPKKNKKGNRLFTPKDIESFKTIYYLVKVKGHTLEGAKQSLTKKPSKLEEIDVVTRLENIKQELLNLKMSFDEIEDKDERK</sequence>
<evidence type="ECO:0000259" key="2">
    <source>
        <dbReference type="PROSITE" id="PS50937"/>
    </source>
</evidence>
<dbReference type="InterPro" id="IPR009061">
    <property type="entry name" value="DNA-bd_dom_put_sf"/>
</dbReference>
<dbReference type="PANTHER" id="PTHR30204:SF15">
    <property type="entry name" value="BLL5018 PROTEIN"/>
    <property type="match status" value="1"/>
</dbReference>
<evidence type="ECO:0000256" key="1">
    <source>
        <dbReference type="ARBA" id="ARBA00023125"/>
    </source>
</evidence>
<keyword evidence="4" id="KW-1185">Reference proteome</keyword>
<dbReference type="Proteomes" id="UP000275348">
    <property type="component" value="Unassembled WGS sequence"/>
</dbReference>